<protein>
    <submittedName>
        <fullName evidence="1">Uncharacterized protein</fullName>
    </submittedName>
</protein>
<evidence type="ECO:0000313" key="1">
    <source>
        <dbReference type="EMBL" id="AEX63253.1"/>
    </source>
</evidence>
<organism evidence="1">
    <name type="scientific">Moumouvirus sp. 'Monve'</name>
    <dbReference type="NCBI Taxonomy" id="1128131"/>
    <lineage>
        <taxon>Viruses</taxon>
        <taxon>Varidnaviria</taxon>
        <taxon>Bamfordvirae</taxon>
        <taxon>Nucleocytoviricota</taxon>
        <taxon>Megaviricetes</taxon>
        <taxon>Imitervirales</taxon>
        <taxon>Mimiviridae</taxon>
        <taxon>Megamimivirinae</taxon>
        <taxon>Moumouvirus</taxon>
    </lineage>
</organism>
<dbReference type="EMBL" id="JN885999">
    <property type="protein sequence ID" value="AEX63253.1"/>
    <property type="molecule type" value="Genomic_DNA"/>
</dbReference>
<sequence>MESDNLIISFVDCDEKYSIPIKK</sequence>
<accession>H2EFI8</accession>
<gene>
    <name evidence="1" type="ORF">mv_R1051</name>
</gene>
<reference evidence="1" key="1">
    <citation type="submission" date="2011-10" db="EMBL/GenBank/DDBJ databases">
        <title>Provirophages and transpovirons: unique mobilome of giant viruses.</title>
        <authorList>
            <person name="Desnues C."/>
            <person name="LaScola B."/>
            <person name="Yutin N."/>
            <person name="Fournous G."/>
            <person name="Koonin E."/>
            <person name="Raoult D."/>
        </authorList>
    </citation>
    <scope>NUCLEOTIDE SEQUENCE</scope>
    <source>
        <strain evidence="1">Mv13-mv</strain>
    </source>
</reference>
<name>H2EFI8_9VIRU</name>
<proteinExistence type="predicted"/>